<protein>
    <submittedName>
        <fullName evidence="2">Uncharacterized protein</fullName>
    </submittedName>
</protein>
<name>A0A367L6Y0_9HYPO</name>
<evidence type="ECO:0000313" key="2">
    <source>
        <dbReference type="EMBL" id="RCI10187.1"/>
    </source>
</evidence>
<dbReference type="EMBL" id="LKCN02000013">
    <property type="protein sequence ID" value="RCI10187.1"/>
    <property type="molecule type" value="Genomic_DNA"/>
</dbReference>
<feature type="compositionally biased region" description="Basic and acidic residues" evidence="1">
    <location>
        <begin position="1"/>
        <end position="11"/>
    </location>
</feature>
<organism evidence="2 3">
    <name type="scientific">Ophiocordyceps polyrhachis-furcata BCC 54312</name>
    <dbReference type="NCBI Taxonomy" id="1330021"/>
    <lineage>
        <taxon>Eukaryota</taxon>
        <taxon>Fungi</taxon>
        <taxon>Dikarya</taxon>
        <taxon>Ascomycota</taxon>
        <taxon>Pezizomycotina</taxon>
        <taxon>Sordariomycetes</taxon>
        <taxon>Hypocreomycetidae</taxon>
        <taxon>Hypocreales</taxon>
        <taxon>Ophiocordycipitaceae</taxon>
        <taxon>Ophiocordyceps</taxon>
    </lineage>
</organism>
<dbReference type="AlphaFoldDB" id="A0A367L6Y0"/>
<feature type="region of interest" description="Disordered" evidence="1">
    <location>
        <begin position="1"/>
        <end position="42"/>
    </location>
</feature>
<accession>A0A367L6Y0</accession>
<proteinExistence type="predicted"/>
<keyword evidence="3" id="KW-1185">Reference proteome</keyword>
<reference evidence="2 3" key="1">
    <citation type="journal article" date="2015" name="BMC Genomics">
        <title>Insights from the genome of Ophiocordyceps polyrhachis-furcata to pathogenicity and host specificity in insect fungi.</title>
        <authorList>
            <person name="Wichadakul D."/>
            <person name="Kobmoo N."/>
            <person name="Ingsriswang S."/>
            <person name="Tangphatsornruang S."/>
            <person name="Chantasingh D."/>
            <person name="Luangsa-ard J.J."/>
            <person name="Eurwilaichitr L."/>
        </authorList>
    </citation>
    <scope>NUCLEOTIDE SEQUENCE [LARGE SCALE GENOMIC DNA]</scope>
    <source>
        <strain evidence="2 3">BCC 54312</strain>
    </source>
</reference>
<dbReference type="Proteomes" id="UP000253664">
    <property type="component" value="Unassembled WGS sequence"/>
</dbReference>
<evidence type="ECO:0000256" key="1">
    <source>
        <dbReference type="SAM" id="MobiDB-lite"/>
    </source>
</evidence>
<sequence>MPEAPGSRDTRSAGSNMGTTVAREMGAVPRTANGEAKKHQAMRGCYEGRTAFDRFNIEARWKHNVGFRLPSEGAPPEASKQHMLGPQSEVCVFPYLASLAFVGRGSEPLIFNSRIAAP</sequence>
<comment type="caution">
    <text evidence="2">The sequence shown here is derived from an EMBL/GenBank/DDBJ whole genome shotgun (WGS) entry which is preliminary data.</text>
</comment>
<evidence type="ECO:0000313" key="3">
    <source>
        <dbReference type="Proteomes" id="UP000253664"/>
    </source>
</evidence>
<gene>
    <name evidence="2" type="ORF">L249_8668</name>
</gene>